<proteinExistence type="inferred from homology"/>
<dbReference type="Proteomes" id="UP000231056">
    <property type="component" value="Unassembled WGS sequence"/>
</dbReference>
<reference evidence="5 6" key="1">
    <citation type="submission" date="2017-09" db="EMBL/GenBank/DDBJ databases">
        <title>Depth-based differentiation of microbial function through sediment-hosted aquifers and enrichment of novel symbionts in the deep terrestrial subsurface.</title>
        <authorList>
            <person name="Probst A.J."/>
            <person name="Ladd B."/>
            <person name="Jarett J.K."/>
            <person name="Geller-Mcgrath D.E."/>
            <person name="Sieber C.M."/>
            <person name="Emerson J.B."/>
            <person name="Anantharaman K."/>
            <person name="Thomas B.C."/>
            <person name="Malmstrom R."/>
            <person name="Stieglmeier M."/>
            <person name="Klingl A."/>
            <person name="Woyke T."/>
            <person name="Ryan C.M."/>
            <person name="Banfield J.F."/>
        </authorList>
    </citation>
    <scope>NUCLEOTIDE SEQUENCE [LARGE SCALE GENOMIC DNA]</scope>
    <source>
        <strain evidence="5">CG11_big_fil_rev_8_21_14_0_20_36_8</strain>
    </source>
</reference>
<dbReference type="Pfam" id="PF01783">
    <property type="entry name" value="Ribosomal_L32p"/>
    <property type="match status" value="1"/>
</dbReference>
<dbReference type="InterPro" id="IPR002677">
    <property type="entry name" value="Ribosomal_bL32"/>
</dbReference>
<evidence type="ECO:0000256" key="1">
    <source>
        <dbReference type="ARBA" id="ARBA00008560"/>
    </source>
</evidence>
<dbReference type="EMBL" id="PCVM01000017">
    <property type="protein sequence ID" value="PIQ73732.1"/>
    <property type="molecule type" value="Genomic_DNA"/>
</dbReference>
<dbReference type="NCBIfam" id="TIGR01031">
    <property type="entry name" value="rpmF_bact"/>
    <property type="match status" value="1"/>
</dbReference>
<dbReference type="GO" id="GO:0015934">
    <property type="term" value="C:large ribosomal subunit"/>
    <property type="evidence" value="ECO:0007669"/>
    <property type="project" value="InterPro"/>
</dbReference>
<comment type="similarity">
    <text evidence="1">Belongs to the bacterial ribosomal protein bL32 family.</text>
</comment>
<keyword evidence="3" id="KW-0687">Ribonucleoprotein</keyword>
<gene>
    <name evidence="5" type="primary">rpmF</name>
    <name evidence="5" type="ORF">COV58_00825</name>
</gene>
<sequence length="51" mass="5830">MAPQPKRKHSKARKGKRILARINEHSLPQLIVCKLCGKQKLPHYACKHCGK</sequence>
<name>A0A2M6IV50_9BACT</name>
<protein>
    <recommendedName>
        <fullName evidence="4">Large ribosomal subunit protein bL32</fullName>
    </recommendedName>
</protein>
<dbReference type="GO" id="GO:0006412">
    <property type="term" value="P:translation"/>
    <property type="evidence" value="ECO:0007669"/>
    <property type="project" value="InterPro"/>
</dbReference>
<dbReference type="GO" id="GO:0003735">
    <property type="term" value="F:structural constituent of ribosome"/>
    <property type="evidence" value="ECO:0007669"/>
    <property type="project" value="InterPro"/>
</dbReference>
<evidence type="ECO:0000313" key="6">
    <source>
        <dbReference type="Proteomes" id="UP000231056"/>
    </source>
</evidence>
<dbReference type="AlphaFoldDB" id="A0A2M6IV50"/>
<keyword evidence="2 5" id="KW-0689">Ribosomal protein</keyword>
<accession>A0A2M6IV50</accession>
<comment type="caution">
    <text evidence="5">The sequence shown here is derived from an EMBL/GenBank/DDBJ whole genome shotgun (WGS) entry which is preliminary data.</text>
</comment>
<dbReference type="SUPFAM" id="SSF57829">
    <property type="entry name" value="Zn-binding ribosomal proteins"/>
    <property type="match status" value="1"/>
</dbReference>
<dbReference type="InterPro" id="IPR011332">
    <property type="entry name" value="Ribosomal_zn-bd"/>
</dbReference>
<evidence type="ECO:0000256" key="4">
    <source>
        <dbReference type="ARBA" id="ARBA00035178"/>
    </source>
</evidence>
<evidence type="ECO:0000256" key="2">
    <source>
        <dbReference type="ARBA" id="ARBA00022980"/>
    </source>
</evidence>
<evidence type="ECO:0000256" key="3">
    <source>
        <dbReference type="ARBA" id="ARBA00023274"/>
    </source>
</evidence>
<evidence type="ECO:0000313" key="5">
    <source>
        <dbReference type="EMBL" id="PIQ73732.1"/>
    </source>
</evidence>
<organism evidence="5 6">
    <name type="scientific">Candidatus Roizmanbacteria bacterium CG11_big_fil_rev_8_21_14_0_20_36_8</name>
    <dbReference type="NCBI Taxonomy" id="1974856"/>
    <lineage>
        <taxon>Bacteria</taxon>
        <taxon>Candidatus Roizmaniibacteriota</taxon>
    </lineage>
</organism>